<comment type="similarity">
    <text evidence="1">Belongs to the eukaryotic ATPase epsilon family.</text>
</comment>
<dbReference type="Gene3D" id="1.10.1620.20">
    <property type="entry name" value="ATP synthase, F1 complex, epsilon subunit superfamily, mitochondrial"/>
    <property type="match status" value="1"/>
</dbReference>
<dbReference type="EMBL" id="MLYV02000221">
    <property type="protein sequence ID" value="PSS31080.1"/>
    <property type="molecule type" value="Genomic_DNA"/>
</dbReference>
<gene>
    <name evidence="2" type="ORF">PHLCEN_2v2412</name>
</gene>
<sequence length="93" mass="11050">MSNWRSSFTFNKYSQIAARALRQSLKETERVSAEKRGNTILRYQEWKNGQAGQLVRLVFRLRRPLYLPSGLLSLHRHIFTSLHYPLLLWCSWA</sequence>
<dbReference type="STRING" id="98765.A0A2R6RM25"/>
<dbReference type="SUPFAM" id="SSF48690">
    <property type="entry name" value="Epsilon subunit of mitochondrial F1F0-ATP synthase"/>
    <property type="match status" value="1"/>
</dbReference>
<dbReference type="Pfam" id="PF04627">
    <property type="entry name" value="ATP-synt_Eps"/>
    <property type="match status" value="1"/>
</dbReference>
<dbReference type="Proteomes" id="UP000186601">
    <property type="component" value="Unassembled WGS sequence"/>
</dbReference>
<dbReference type="GO" id="GO:0045259">
    <property type="term" value="C:proton-transporting ATP synthase complex"/>
    <property type="evidence" value="ECO:0007669"/>
    <property type="project" value="InterPro"/>
</dbReference>
<dbReference type="GO" id="GO:0005743">
    <property type="term" value="C:mitochondrial inner membrane"/>
    <property type="evidence" value="ECO:0007669"/>
    <property type="project" value="InterPro"/>
</dbReference>
<dbReference type="GO" id="GO:0046933">
    <property type="term" value="F:proton-transporting ATP synthase activity, rotational mechanism"/>
    <property type="evidence" value="ECO:0007669"/>
    <property type="project" value="InterPro"/>
</dbReference>
<evidence type="ECO:0000256" key="1">
    <source>
        <dbReference type="ARBA" id="ARBA00009502"/>
    </source>
</evidence>
<accession>A0A2R6RM25</accession>
<dbReference type="CDD" id="cd12153">
    <property type="entry name" value="F1-ATPase_epsilon"/>
    <property type="match status" value="1"/>
</dbReference>
<dbReference type="InterPro" id="IPR036742">
    <property type="entry name" value="ATP_synth_F1_esu_sf_mt"/>
</dbReference>
<dbReference type="AlphaFoldDB" id="A0A2R6RM25"/>
<organism evidence="2 3">
    <name type="scientific">Hermanssonia centrifuga</name>
    <dbReference type="NCBI Taxonomy" id="98765"/>
    <lineage>
        <taxon>Eukaryota</taxon>
        <taxon>Fungi</taxon>
        <taxon>Dikarya</taxon>
        <taxon>Basidiomycota</taxon>
        <taxon>Agaricomycotina</taxon>
        <taxon>Agaricomycetes</taxon>
        <taxon>Polyporales</taxon>
        <taxon>Meruliaceae</taxon>
        <taxon>Hermanssonia</taxon>
    </lineage>
</organism>
<keyword evidence="3" id="KW-1185">Reference proteome</keyword>
<dbReference type="InterPro" id="IPR006721">
    <property type="entry name" value="ATP_synth_F1_esu_mt"/>
</dbReference>
<name>A0A2R6RM25_9APHY</name>
<protein>
    <submittedName>
        <fullName evidence="2">Uncharacterized protein</fullName>
    </submittedName>
</protein>
<comment type="caution">
    <text evidence="2">The sequence shown here is derived from an EMBL/GenBank/DDBJ whole genome shotgun (WGS) entry which is preliminary data.</text>
</comment>
<evidence type="ECO:0000313" key="3">
    <source>
        <dbReference type="Proteomes" id="UP000186601"/>
    </source>
</evidence>
<dbReference type="OrthoDB" id="269124at2759"/>
<proteinExistence type="inferred from homology"/>
<reference evidence="2 3" key="1">
    <citation type="submission" date="2018-02" db="EMBL/GenBank/DDBJ databases">
        <title>Genome sequence of the basidiomycete white-rot fungus Phlebia centrifuga.</title>
        <authorList>
            <person name="Granchi Z."/>
            <person name="Peng M."/>
            <person name="de Vries R.P."/>
            <person name="Hilden K."/>
            <person name="Makela M.R."/>
            <person name="Grigoriev I."/>
            <person name="Riley R."/>
        </authorList>
    </citation>
    <scope>NUCLEOTIDE SEQUENCE [LARGE SCALE GENOMIC DNA]</scope>
    <source>
        <strain evidence="2 3">FBCC195</strain>
    </source>
</reference>
<evidence type="ECO:0000313" key="2">
    <source>
        <dbReference type="EMBL" id="PSS31080.1"/>
    </source>
</evidence>